<protein>
    <submittedName>
        <fullName evidence="1">Uncharacterized protein</fullName>
    </submittedName>
</protein>
<evidence type="ECO:0000313" key="2">
    <source>
        <dbReference type="Proteomes" id="UP000320776"/>
    </source>
</evidence>
<name>A0A517DSD9_9FIRM</name>
<sequence>MLNVTEKDYDEIRRLGKKLHIPIPEMFWGFKVESLDGGVLHDHDERGHSWVRNAYNWLTSQMCAVNAASTTYGAGYLAMKQINGTVSGSGYAIGMPTVNNSIELAGQGFSGAVNTATGLVVGTGTAAFDFEQHTLEAIINNGTNAGELLYLAFNPIVKNYDSSTSTYSVTHSRYFTNNSGGDIVVSEVGIYTPRIYVANGTGIAMVTRDVLETPVTVPDLARLTVTYTIGVAFPA</sequence>
<dbReference type="AlphaFoldDB" id="A0A517DSD9"/>
<dbReference type="EMBL" id="CP036259">
    <property type="protein sequence ID" value="QDR80237.1"/>
    <property type="molecule type" value="Genomic_DNA"/>
</dbReference>
<dbReference type="RefSeq" id="WP_144349826.1">
    <property type="nucleotide sequence ID" value="NZ_CP036259.1"/>
</dbReference>
<gene>
    <name evidence="1" type="ORF">SPTER_15560</name>
</gene>
<organism evidence="1 2">
    <name type="scientific">Sporomusa termitida</name>
    <dbReference type="NCBI Taxonomy" id="2377"/>
    <lineage>
        <taxon>Bacteria</taxon>
        <taxon>Bacillati</taxon>
        <taxon>Bacillota</taxon>
        <taxon>Negativicutes</taxon>
        <taxon>Selenomonadales</taxon>
        <taxon>Sporomusaceae</taxon>
        <taxon>Sporomusa</taxon>
    </lineage>
</organism>
<accession>A0A517DSD9</accession>
<dbReference type="Proteomes" id="UP000320776">
    <property type="component" value="Chromosome"/>
</dbReference>
<evidence type="ECO:0000313" key="1">
    <source>
        <dbReference type="EMBL" id="QDR80237.1"/>
    </source>
</evidence>
<reference evidence="1 2" key="1">
    <citation type="submission" date="2019-02" db="EMBL/GenBank/DDBJ databases">
        <title>Closed genome of Sporomusa termitida DSM 4440.</title>
        <authorList>
            <person name="Poehlein A."/>
            <person name="Daniel R."/>
        </authorList>
    </citation>
    <scope>NUCLEOTIDE SEQUENCE [LARGE SCALE GENOMIC DNA]</scope>
    <source>
        <strain evidence="1 2">DSM 4440</strain>
    </source>
</reference>
<keyword evidence="2" id="KW-1185">Reference proteome</keyword>
<proteinExistence type="predicted"/>
<dbReference type="KEGG" id="sted:SPTER_15560"/>